<evidence type="ECO:0000313" key="2">
    <source>
        <dbReference type="EMBL" id="ACV28889.1"/>
    </source>
</evidence>
<feature type="compositionally biased region" description="Basic and acidic residues" evidence="1">
    <location>
        <begin position="49"/>
        <end position="93"/>
    </location>
</feature>
<organism evidence="2 3">
    <name type="scientific">Anaerococcus prevotii (strain ATCC 9321 / DSM 20548 / JCM 6508 / NCTC 11806 / PC1)</name>
    <name type="common">Peptostreptococcus prevotii</name>
    <name type="synonym">Peptococcus prevotii</name>
    <dbReference type="NCBI Taxonomy" id="525919"/>
    <lineage>
        <taxon>Bacteria</taxon>
        <taxon>Bacillati</taxon>
        <taxon>Bacillota</taxon>
        <taxon>Tissierellia</taxon>
        <taxon>Tissierellales</taxon>
        <taxon>Peptoniphilaceae</taxon>
        <taxon>Anaerococcus</taxon>
    </lineage>
</organism>
<name>C7RHC8_ANAPD</name>
<dbReference type="KEGG" id="apr:Apre_0861"/>
<dbReference type="AlphaFoldDB" id="C7RHC8"/>
<dbReference type="HOGENOM" id="CLU_2393438_0_0_9"/>
<reference evidence="2 3" key="1">
    <citation type="journal article" date="2009" name="Stand. Genomic Sci.">
        <title>Complete genome sequence of Anaerococcus prevotii type strain (PC1).</title>
        <authorList>
            <person name="Labutti K."/>
            <person name="Pukall R."/>
            <person name="Steenblock K."/>
            <person name="Glavina Del Rio T."/>
            <person name="Tice H."/>
            <person name="Copeland A."/>
            <person name="Cheng J.F."/>
            <person name="Lucas S."/>
            <person name="Chen F."/>
            <person name="Nolan M."/>
            <person name="Bruce D."/>
            <person name="Goodwin L."/>
            <person name="Pitluck S."/>
            <person name="Ivanova N."/>
            <person name="Mavromatis K."/>
            <person name="Ovchinnikova G."/>
            <person name="Pati A."/>
            <person name="Chen A."/>
            <person name="Palaniappan K."/>
            <person name="Land M."/>
            <person name="Hauser L."/>
            <person name="Chang Y.J."/>
            <person name="Jeffries C.D."/>
            <person name="Chain P."/>
            <person name="Saunders E."/>
            <person name="Brettin T."/>
            <person name="Detter J.C."/>
            <person name="Han C."/>
            <person name="Goker M."/>
            <person name="Bristow J."/>
            <person name="Eisen J.A."/>
            <person name="Markowitz V."/>
            <person name="Hugenholtz P."/>
            <person name="Kyrpides N.C."/>
            <person name="Klenk H.P."/>
            <person name="Lapidus A."/>
        </authorList>
    </citation>
    <scope>NUCLEOTIDE SEQUENCE [LARGE SCALE GENOMIC DNA]</scope>
    <source>
        <strain evidence="3">ATCC 9321 / DSM 20548 / JCM 6508 / NCTC 11806 / PC1</strain>
    </source>
</reference>
<accession>C7RHC8</accession>
<evidence type="ECO:0000256" key="1">
    <source>
        <dbReference type="SAM" id="MobiDB-lite"/>
    </source>
</evidence>
<evidence type="ECO:0000313" key="3">
    <source>
        <dbReference type="Proteomes" id="UP000002294"/>
    </source>
</evidence>
<dbReference type="Proteomes" id="UP000002294">
    <property type="component" value="Chromosome"/>
</dbReference>
<dbReference type="EMBL" id="CP001708">
    <property type="protein sequence ID" value="ACV28889.1"/>
    <property type="molecule type" value="Genomic_DNA"/>
</dbReference>
<gene>
    <name evidence="2" type="ordered locus">Apre_0861</name>
</gene>
<feature type="region of interest" description="Disordered" evidence="1">
    <location>
        <begin position="42"/>
        <end position="93"/>
    </location>
</feature>
<proteinExistence type="predicted"/>
<dbReference type="RefSeq" id="WP_015777792.1">
    <property type="nucleotide sequence ID" value="NC_013171.1"/>
</dbReference>
<dbReference type="STRING" id="525919.Apre_0861"/>
<keyword evidence="3" id="KW-1185">Reference proteome</keyword>
<sequence length="93" mass="10471">MTKRYSVFAKAYKTGIIIGFRTIEDVRPEALRKDVEELLAMDGLGPDCKPLKVEEPKEDGNTSEAKEGAPKENESEEESPNKEEDEKEVKEAK</sequence>
<protein>
    <submittedName>
        <fullName evidence="2">Uncharacterized protein</fullName>
    </submittedName>
</protein>